<dbReference type="EMBL" id="CAJGYO010000009">
    <property type="protein sequence ID" value="CAD6253387.1"/>
    <property type="molecule type" value="Genomic_DNA"/>
</dbReference>
<sequence>MGAGHLAADGTLHLGSRRPGQELIVVLVLVSGEIEGEIFAPGVRSHEGAEGEDDVVDVEHPSGQAEDYASSSSVIDKTLSLNTK</sequence>
<protein>
    <submittedName>
        <fullName evidence="1">Uncharacterized protein</fullName>
    </submittedName>
</protein>
<dbReference type="AlphaFoldDB" id="A0A811Q358"/>
<keyword evidence="2" id="KW-1185">Reference proteome</keyword>
<dbReference type="Proteomes" id="UP000604825">
    <property type="component" value="Unassembled WGS sequence"/>
</dbReference>
<evidence type="ECO:0000313" key="2">
    <source>
        <dbReference type="Proteomes" id="UP000604825"/>
    </source>
</evidence>
<proteinExistence type="predicted"/>
<comment type="caution">
    <text evidence="1">The sequence shown here is derived from an EMBL/GenBank/DDBJ whole genome shotgun (WGS) entry which is preliminary data.</text>
</comment>
<accession>A0A811Q358</accession>
<organism evidence="1 2">
    <name type="scientific">Miscanthus lutarioriparius</name>
    <dbReference type="NCBI Taxonomy" id="422564"/>
    <lineage>
        <taxon>Eukaryota</taxon>
        <taxon>Viridiplantae</taxon>
        <taxon>Streptophyta</taxon>
        <taxon>Embryophyta</taxon>
        <taxon>Tracheophyta</taxon>
        <taxon>Spermatophyta</taxon>
        <taxon>Magnoliopsida</taxon>
        <taxon>Liliopsida</taxon>
        <taxon>Poales</taxon>
        <taxon>Poaceae</taxon>
        <taxon>PACMAD clade</taxon>
        <taxon>Panicoideae</taxon>
        <taxon>Andropogonodae</taxon>
        <taxon>Andropogoneae</taxon>
        <taxon>Saccharinae</taxon>
        <taxon>Miscanthus</taxon>
    </lineage>
</organism>
<evidence type="ECO:0000313" key="1">
    <source>
        <dbReference type="EMBL" id="CAD6253387.1"/>
    </source>
</evidence>
<name>A0A811Q358_9POAL</name>
<reference evidence="1" key="1">
    <citation type="submission" date="2020-10" db="EMBL/GenBank/DDBJ databases">
        <authorList>
            <person name="Han B."/>
            <person name="Lu T."/>
            <person name="Zhao Q."/>
            <person name="Huang X."/>
            <person name="Zhao Y."/>
        </authorList>
    </citation>
    <scope>NUCLEOTIDE SEQUENCE</scope>
</reference>
<gene>
    <name evidence="1" type="ORF">NCGR_LOCUS37014</name>
</gene>